<dbReference type="GO" id="GO:0032993">
    <property type="term" value="C:protein-DNA complex"/>
    <property type="evidence" value="ECO:0007669"/>
    <property type="project" value="TreeGrafter"/>
</dbReference>
<evidence type="ECO:0000259" key="10">
    <source>
        <dbReference type="PROSITE" id="PS50110"/>
    </source>
</evidence>
<protein>
    <recommendedName>
        <fullName evidence="1">Stage 0 sporulation protein A homolog</fullName>
    </recommendedName>
</protein>
<feature type="domain" description="OmpR/PhoB-type" evidence="11">
    <location>
        <begin position="120"/>
        <end position="217"/>
    </location>
</feature>
<dbReference type="GO" id="GO:0000156">
    <property type="term" value="F:phosphorelay response regulator activity"/>
    <property type="evidence" value="ECO:0007669"/>
    <property type="project" value="TreeGrafter"/>
</dbReference>
<organism evidence="12 13">
    <name type="scientific">Mordavella massiliensis</name>
    <dbReference type="NCBI Taxonomy" id="1871024"/>
    <lineage>
        <taxon>Bacteria</taxon>
        <taxon>Bacillati</taxon>
        <taxon>Bacillota</taxon>
        <taxon>Clostridia</taxon>
        <taxon>Eubacteriales</taxon>
        <taxon>Clostridiaceae</taxon>
        <taxon>Mordavella</taxon>
    </lineage>
</organism>
<evidence type="ECO:0000256" key="2">
    <source>
        <dbReference type="ARBA" id="ARBA00022553"/>
    </source>
</evidence>
<dbReference type="InterPro" id="IPR039420">
    <property type="entry name" value="WalR-like"/>
</dbReference>
<dbReference type="Gene3D" id="1.10.10.10">
    <property type="entry name" value="Winged helix-like DNA-binding domain superfamily/Winged helix DNA-binding domain"/>
    <property type="match status" value="1"/>
</dbReference>
<keyword evidence="4" id="KW-0805">Transcription regulation</keyword>
<evidence type="ECO:0000256" key="1">
    <source>
        <dbReference type="ARBA" id="ARBA00018672"/>
    </source>
</evidence>
<dbReference type="PANTHER" id="PTHR48111:SF1">
    <property type="entry name" value="TWO-COMPONENT RESPONSE REGULATOR ORR33"/>
    <property type="match status" value="1"/>
</dbReference>
<evidence type="ECO:0000259" key="11">
    <source>
        <dbReference type="PROSITE" id="PS51755"/>
    </source>
</evidence>
<keyword evidence="6" id="KW-0804">Transcription</keyword>
<dbReference type="AlphaFoldDB" id="A0A938X9R0"/>
<dbReference type="GO" id="GO:0000976">
    <property type="term" value="F:transcription cis-regulatory region binding"/>
    <property type="evidence" value="ECO:0007669"/>
    <property type="project" value="TreeGrafter"/>
</dbReference>
<dbReference type="InterPro" id="IPR036388">
    <property type="entry name" value="WH-like_DNA-bd_sf"/>
</dbReference>
<evidence type="ECO:0000256" key="7">
    <source>
        <dbReference type="ARBA" id="ARBA00024867"/>
    </source>
</evidence>
<feature type="domain" description="Response regulatory" evidence="10">
    <location>
        <begin position="2"/>
        <end position="114"/>
    </location>
</feature>
<dbReference type="Pfam" id="PF00486">
    <property type="entry name" value="Trans_reg_C"/>
    <property type="match status" value="1"/>
</dbReference>
<accession>A0A938X9R0</accession>
<dbReference type="InterPro" id="IPR001867">
    <property type="entry name" value="OmpR/PhoB-type_DNA-bd"/>
</dbReference>
<comment type="caution">
    <text evidence="12">The sequence shown here is derived from an EMBL/GenBank/DDBJ whole genome shotgun (WGS) entry which is preliminary data.</text>
</comment>
<reference evidence="12" key="1">
    <citation type="submission" date="2020-08" db="EMBL/GenBank/DDBJ databases">
        <authorList>
            <person name="Cejkova D."/>
            <person name="Kubasova T."/>
            <person name="Jahodarova E."/>
            <person name="Rychlik I."/>
        </authorList>
    </citation>
    <scope>NUCLEOTIDE SEQUENCE</scope>
    <source>
        <strain evidence="12">An582</strain>
    </source>
</reference>
<dbReference type="Pfam" id="PF00072">
    <property type="entry name" value="Response_reg"/>
    <property type="match status" value="1"/>
</dbReference>
<evidence type="ECO:0000313" key="12">
    <source>
        <dbReference type="EMBL" id="MBM6947082.1"/>
    </source>
</evidence>
<dbReference type="CDD" id="cd17574">
    <property type="entry name" value="REC_OmpR"/>
    <property type="match status" value="1"/>
</dbReference>
<dbReference type="PROSITE" id="PS51755">
    <property type="entry name" value="OMPR_PHOB"/>
    <property type="match status" value="1"/>
</dbReference>
<evidence type="ECO:0000256" key="8">
    <source>
        <dbReference type="PROSITE-ProRule" id="PRU00169"/>
    </source>
</evidence>
<feature type="DNA-binding region" description="OmpR/PhoB-type" evidence="9">
    <location>
        <begin position="120"/>
        <end position="217"/>
    </location>
</feature>
<dbReference type="GO" id="GO:0005829">
    <property type="term" value="C:cytosol"/>
    <property type="evidence" value="ECO:0007669"/>
    <property type="project" value="TreeGrafter"/>
</dbReference>
<evidence type="ECO:0000256" key="6">
    <source>
        <dbReference type="ARBA" id="ARBA00023163"/>
    </source>
</evidence>
<evidence type="ECO:0000313" key="13">
    <source>
        <dbReference type="Proteomes" id="UP000705508"/>
    </source>
</evidence>
<keyword evidence="2 8" id="KW-0597">Phosphoprotein</keyword>
<dbReference type="RefSeq" id="WP_204905145.1">
    <property type="nucleotide sequence ID" value="NZ_JACJKS010000001.1"/>
</dbReference>
<dbReference type="SMART" id="SM00448">
    <property type="entry name" value="REC"/>
    <property type="match status" value="1"/>
</dbReference>
<keyword evidence="5 9" id="KW-0238">DNA-binding</keyword>
<gene>
    <name evidence="12" type="ORF">H6A20_00175</name>
</gene>
<dbReference type="GO" id="GO:0006355">
    <property type="term" value="P:regulation of DNA-templated transcription"/>
    <property type="evidence" value="ECO:0007669"/>
    <property type="project" value="InterPro"/>
</dbReference>
<evidence type="ECO:0000256" key="5">
    <source>
        <dbReference type="ARBA" id="ARBA00023125"/>
    </source>
</evidence>
<dbReference type="SMART" id="SM00862">
    <property type="entry name" value="Trans_reg_C"/>
    <property type="match status" value="1"/>
</dbReference>
<name>A0A938X9R0_9CLOT</name>
<evidence type="ECO:0000256" key="9">
    <source>
        <dbReference type="PROSITE-ProRule" id="PRU01091"/>
    </source>
</evidence>
<evidence type="ECO:0000256" key="3">
    <source>
        <dbReference type="ARBA" id="ARBA00023012"/>
    </source>
</evidence>
<reference evidence="12" key="2">
    <citation type="journal article" date="2021" name="Sci. Rep.">
        <title>The distribution of antibiotic resistance genes in chicken gut microbiota commensals.</title>
        <authorList>
            <person name="Juricova H."/>
            <person name="Matiasovicova J."/>
            <person name="Kubasova T."/>
            <person name="Cejkova D."/>
            <person name="Rychlik I."/>
        </authorList>
    </citation>
    <scope>NUCLEOTIDE SEQUENCE</scope>
    <source>
        <strain evidence="12">An582</strain>
    </source>
</reference>
<dbReference type="InterPro" id="IPR001789">
    <property type="entry name" value="Sig_transdc_resp-reg_receiver"/>
</dbReference>
<feature type="modified residue" description="4-aspartylphosphate" evidence="8">
    <location>
        <position position="50"/>
    </location>
</feature>
<dbReference type="InterPro" id="IPR011006">
    <property type="entry name" value="CheY-like_superfamily"/>
</dbReference>
<proteinExistence type="predicted"/>
<dbReference type="Gene3D" id="3.40.50.2300">
    <property type="match status" value="1"/>
</dbReference>
<dbReference type="EMBL" id="JACJKS010000001">
    <property type="protein sequence ID" value="MBM6947082.1"/>
    <property type="molecule type" value="Genomic_DNA"/>
</dbReference>
<dbReference type="Proteomes" id="UP000705508">
    <property type="component" value="Unassembled WGS sequence"/>
</dbReference>
<comment type="function">
    <text evidence="7">May play the central regulatory role in sporulation. It may be an element of the effector pathway responsible for the activation of sporulation genes in response to nutritional stress. Spo0A may act in concert with spo0H (a sigma factor) to control the expression of some genes that are critical to the sporulation process.</text>
</comment>
<dbReference type="PANTHER" id="PTHR48111">
    <property type="entry name" value="REGULATOR OF RPOS"/>
    <property type="match status" value="1"/>
</dbReference>
<evidence type="ECO:0000256" key="4">
    <source>
        <dbReference type="ARBA" id="ARBA00023015"/>
    </source>
</evidence>
<sequence>MTIGIIEDDRLLNQALNKFLTDNGYDTVCAHSGKDAFAAAADHLDLWLIDIGLPDGNGLDLYRELTAVRKVPAVFLTARDEERDMLRAFDMGAEDYVVKPFSMKVLLKRIERILKTNREGRMLTCGDITLYPEKKQVLSGDEEIALTAKEYQLLELFMENQDQVLTKENILDRIWGIDGAFIEENTVSVTISRLKKKLGERQSYIKNVFGLGYRMGE</sequence>
<dbReference type="SUPFAM" id="SSF52172">
    <property type="entry name" value="CheY-like"/>
    <property type="match status" value="1"/>
</dbReference>
<dbReference type="PROSITE" id="PS50110">
    <property type="entry name" value="RESPONSE_REGULATORY"/>
    <property type="match status" value="1"/>
</dbReference>
<dbReference type="CDD" id="cd00383">
    <property type="entry name" value="trans_reg_C"/>
    <property type="match status" value="1"/>
</dbReference>
<keyword evidence="3" id="KW-0902">Two-component regulatory system</keyword>